<accession>A0ABT3VG98</accession>
<dbReference type="PANTHER" id="PTHR33498">
    <property type="entry name" value="TRANSPOSASE FOR INSERTION SEQUENCE ELEMENT IS1557"/>
    <property type="match status" value="1"/>
</dbReference>
<dbReference type="InterPro" id="IPR047951">
    <property type="entry name" value="Transpos_ISL3"/>
</dbReference>
<organism evidence="2 3">
    <name type="scientific">Streptomyces ortus</name>
    <dbReference type="NCBI Taxonomy" id="2867268"/>
    <lineage>
        <taxon>Bacteria</taxon>
        <taxon>Bacillati</taxon>
        <taxon>Actinomycetota</taxon>
        <taxon>Actinomycetes</taxon>
        <taxon>Kitasatosporales</taxon>
        <taxon>Streptomycetaceae</taxon>
        <taxon>Streptomyces</taxon>
    </lineage>
</organism>
<gene>
    <name evidence="2" type="ORF">K3769_40585</name>
</gene>
<evidence type="ECO:0000313" key="3">
    <source>
        <dbReference type="Proteomes" id="UP001165590"/>
    </source>
</evidence>
<reference evidence="2" key="1">
    <citation type="journal article" date="2022" name="bioRxiv">
        <title>Discovery and biosynthetic assessment of Streptomyces ortus sp nov. isolated from a deep-sea sponge.</title>
        <authorList>
            <person name="Williams S.E."/>
        </authorList>
    </citation>
    <scope>NUCLEOTIDE SEQUENCE</scope>
    <source>
        <strain evidence="2">A15ISP2-DRY2</strain>
    </source>
</reference>
<dbReference type="Pfam" id="PF01610">
    <property type="entry name" value="DDE_Tnp_ISL3"/>
    <property type="match status" value="1"/>
</dbReference>
<dbReference type="RefSeq" id="WP_267031215.1">
    <property type="nucleotide sequence ID" value="NZ_JAIFZO010000002.1"/>
</dbReference>
<evidence type="ECO:0000259" key="1">
    <source>
        <dbReference type="Pfam" id="PF01610"/>
    </source>
</evidence>
<comment type="caution">
    <text evidence="2">The sequence shown here is derived from an EMBL/GenBank/DDBJ whole genome shotgun (WGS) entry which is preliminary data.</text>
</comment>
<dbReference type="InterPro" id="IPR002560">
    <property type="entry name" value="Transposase_DDE"/>
</dbReference>
<proteinExistence type="predicted"/>
<name>A0ABT3VG98_9ACTN</name>
<dbReference type="PANTHER" id="PTHR33498:SF1">
    <property type="entry name" value="TRANSPOSASE FOR INSERTION SEQUENCE ELEMENT IS1557"/>
    <property type="match status" value="1"/>
</dbReference>
<evidence type="ECO:0000313" key="2">
    <source>
        <dbReference type="EMBL" id="MCX4238964.1"/>
    </source>
</evidence>
<sequence>MIRAPVYRSCLVDPSRDHLRRRRIEDPAVPVTHLLAEVREQGYTGSANLLVRYINQGRVEADYAALSPRKATGLLTCRPNHLDEHGRVLRDRLTGACPEMSVLADQIRTFAELLVPHEDNAGKLTAWINRTRGADLPFLYSFANGLERDRAAVEAALTLPWHNGRTEGANTKIKLLKRLMYGRAGHRLLRQIVLLN</sequence>
<protein>
    <submittedName>
        <fullName evidence="2">Transposase</fullName>
    </submittedName>
</protein>
<dbReference type="EMBL" id="JAIFZO010000002">
    <property type="protein sequence ID" value="MCX4238964.1"/>
    <property type="molecule type" value="Genomic_DNA"/>
</dbReference>
<feature type="domain" description="Transposase IS204/IS1001/IS1096/IS1165 DDE" evidence="1">
    <location>
        <begin position="74"/>
        <end position="182"/>
    </location>
</feature>
<dbReference type="Proteomes" id="UP001165590">
    <property type="component" value="Unassembled WGS sequence"/>
</dbReference>
<keyword evidence="3" id="KW-1185">Reference proteome</keyword>